<reference evidence="2" key="2">
    <citation type="journal article" date="2015" name="Data Brief">
        <title>Shoot transcriptome of the giant reed, Arundo donax.</title>
        <authorList>
            <person name="Barrero R.A."/>
            <person name="Guerrero F.D."/>
            <person name="Moolhuijzen P."/>
            <person name="Goolsby J.A."/>
            <person name="Tidwell J."/>
            <person name="Bellgard S.E."/>
            <person name="Bellgard M.I."/>
        </authorList>
    </citation>
    <scope>NUCLEOTIDE SEQUENCE</scope>
    <source>
        <tissue evidence="2">Shoot tissue taken approximately 20 cm above the soil surface</tissue>
    </source>
</reference>
<protein>
    <submittedName>
        <fullName evidence="2">Uncharacterized protein</fullName>
    </submittedName>
</protein>
<dbReference type="AlphaFoldDB" id="A0A0A9E5J9"/>
<proteinExistence type="predicted"/>
<evidence type="ECO:0000313" key="2">
    <source>
        <dbReference type="EMBL" id="JAD93130.1"/>
    </source>
</evidence>
<feature type="compositionally biased region" description="Polar residues" evidence="1">
    <location>
        <begin position="10"/>
        <end position="29"/>
    </location>
</feature>
<organism evidence="2">
    <name type="scientific">Arundo donax</name>
    <name type="common">Giant reed</name>
    <name type="synonym">Donax arundinaceus</name>
    <dbReference type="NCBI Taxonomy" id="35708"/>
    <lineage>
        <taxon>Eukaryota</taxon>
        <taxon>Viridiplantae</taxon>
        <taxon>Streptophyta</taxon>
        <taxon>Embryophyta</taxon>
        <taxon>Tracheophyta</taxon>
        <taxon>Spermatophyta</taxon>
        <taxon>Magnoliopsida</taxon>
        <taxon>Liliopsida</taxon>
        <taxon>Poales</taxon>
        <taxon>Poaceae</taxon>
        <taxon>PACMAD clade</taxon>
        <taxon>Arundinoideae</taxon>
        <taxon>Arundineae</taxon>
        <taxon>Arundo</taxon>
    </lineage>
</organism>
<name>A0A0A9E5J9_ARUDO</name>
<sequence length="56" mass="5921">MKGRREQEGRNISNALSNGRNSSCSQSTATMLDKDASLSLISTGVMVSSEIGFPLS</sequence>
<dbReference type="EMBL" id="GBRH01204765">
    <property type="protein sequence ID" value="JAD93130.1"/>
    <property type="molecule type" value="Transcribed_RNA"/>
</dbReference>
<evidence type="ECO:0000256" key="1">
    <source>
        <dbReference type="SAM" id="MobiDB-lite"/>
    </source>
</evidence>
<accession>A0A0A9E5J9</accession>
<reference evidence="2" key="1">
    <citation type="submission" date="2014-09" db="EMBL/GenBank/DDBJ databases">
        <authorList>
            <person name="Magalhaes I.L.F."/>
            <person name="Oliveira U."/>
            <person name="Santos F.R."/>
            <person name="Vidigal T.H.D.A."/>
            <person name="Brescovit A.D."/>
            <person name="Santos A.J."/>
        </authorList>
    </citation>
    <scope>NUCLEOTIDE SEQUENCE</scope>
    <source>
        <tissue evidence="2">Shoot tissue taken approximately 20 cm above the soil surface</tissue>
    </source>
</reference>
<feature type="region of interest" description="Disordered" evidence="1">
    <location>
        <begin position="1"/>
        <end position="29"/>
    </location>
</feature>